<name>A0A4Q7P0M2_9FIRM</name>
<dbReference type="PANTHER" id="PTHR22807:SF30">
    <property type="entry name" value="28S RRNA (CYTOSINE(4447)-C(5))-METHYLTRANSFERASE-RELATED"/>
    <property type="match status" value="1"/>
</dbReference>
<dbReference type="InterPro" id="IPR018314">
    <property type="entry name" value="RsmB/NOL1/NOP2-like_CS"/>
</dbReference>
<dbReference type="PROSITE" id="PS01153">
    <property type="entry name" value="NOL1_NOP2_SUN"/>
    <property type="match status" value="1"/>
</dbReference>
<dbReference type="InterPro" id="IPR031341">
    <property type="entry name" value="Methyltr_RsmF_N"/>
</dbReference>
<feature type="binding site" evidence="7">
    <location>
        <begin position="109"/>
        <end position="115"/>
    </location>
    <ligand>
        <name>S-adenosyl-L-methionine</name>
        <dbReference type="ChEBI" id="CHEBI:59789"/>
    </ligand>
</feature>
<dbReference type="Gene3D" id="2.30.130.60">
    <property type="match status" value="1"/>
</dbReference>
<dbReference type="CDD" id="cd02440">
    <property type="entry name" value="AdoMet_MTases"/>
    <property type="match status" value="1"/>
</dbReference>
<keyword evidence="2" id="KW-0963">Cytoplasm</keyword>
<dbReference type="GO" id="GO:0008173">
    <property type="term" value="F:RNA methyltransferase activity"/>
    <property type="evidence" value="ECO:0007669"/>
    <property type="project" value="InterPro"/>
</dbReference>
<comment type="caution">
    <text evidence="9">The sequence shown here is derived from an EMBL/GenBank/DDBJ whole genome shotgun (WGS) entry which is preliminary data.</text>
</comment>
<comment type="similarity">
    <text evidence="1 7">Belongs to the class I-like SAM-binding methyltransferase superfamily. RsmB/NOP family.</text>
</comment>
<dbReference type="Pfam" id="PF17126">
    <property type="entry name" value="RsmF_methylt_CI"/>
    <property type="match status" value="1"/>
</dbReference>
<evidence type="ECO:0000313" key="10">
    <source>
        <dbReference type="Proteomes" id="UP000292927"/>
    </source>
</evidence>
<dbReference type="Gene3D" id="3.40.50.150">
    <property type="entry name" value="Vaccinia Virus protein VP39"/>
    <property type="match status" value="1"/>
</dbReference>
<reference evidence="9 10" key="1">
    <citation type="submission" date="2019-02" db="EMBL/GenBank/DDBJ databases">
        <title>Genomic Encyclopedia of Type Strains, Phase IV (KMG-IV): sequencing the most valuable type-strain genomes for metagenomic binning, comparative biology and taxonomic classification.</title>
        <authorList>
            <person name="Goeker M."/>
        </authorList>
    </citation>
    <scope>NUCLEOTIDE SEQUENCE [LARGE SCALE GENOMIC DNA]</scope>
    <source>
        <strain evidence="9 10">DSM 29486</strain>
    </source>
</reference>
<evidence type="ECO:0000256" key="6">
    <source>
        <dbReference type="ARBA" id="ARBA00022884"/>
    </source>
</evidence>
<dbReference type="SUPFAM" id="SSF53335">
    <property type="entry name" value="S-adenosyl-L-methionine-dependent methyltransferases"/>
    <property type="match status" value="1"/>
</dbReference>
<dbReference type="PANTHER" id="PTHR22807">
    <property type="entry name" value="NOP2 YEAST -RELATED NOL1/NOP2/FMU SUN DOMAIN-CONTAINING"/>
    <property type="match status" value="1"/>
</dbReference>
<dbReference type="PRINTS" id="PR02008">
    <property type="entry name" value="RCMTFAMILY"/>
</dbReference>
<dbReference type="InterPro" id="IPR027391">
    <property type="entry name" value="Nol1_Nop2_Fmu_2"/>
</dbReference>
<dbReference type="Pfam" id="PF13636">
    <property type="entry name" value="Methyltranf_PUA"/>
    <property type="match status" value="1"/>
</dbReference>
<evidence type="ECO:0000256" key="5">
    <source>
        <dbReference type="ARBA" id="ARBA00022691"/>
    </source>
</evidence>
<proteinExistence type="inferred from homology"/>
<keyword evidence="6 7" id="KW-0694">RNA-binding</keyword>
<dbReference type="PROSITE" id="PS51686">
    <property type="entry name" value="SAM_MT_RSMB_NOP"/>
    <property type="match status" value="1"/>
</dbReference>
<dbReference type="RefSeq" id="WP_130435902.1">
    <property type="nucleotide sequence ID" value="NZ_SGXF01000006.1"/>
</dbReference>
<dbReference type="OrthoDB" id="9810297at2"/>
<evidence type="ECO:0000256" key="4">
    <source>
        <dbReference type="ARBA" id="ARBA00022679"/>
    </source>
</evidence>
<comment type="caution">
    <text evidence="7">Lacks conserved residue(s) required for the propagation of feature annotation.</text>
</comment>
<dbReference type="Pfam" id="PF17125">
    <property type="entry name" value="Methyltr_RsmF_N"/>
    <property type="match status" value="1"/>
</dbReference>
<dbReference type="InterPro" id="IPR049560">
    <property type="entry name" value="MeTrfase_RsmB-F_NOP2_cat"/>
</dbReference>
<keyword evidence="3 7" id="KW-0489">Methyltransferase</keyword>
<evidence type="ECO:0000256" key="3">
    <source>
        <dbReference type="ARBA" id="ARBA00022603"/>
    </source>
</evidence>
<dbReference type="Pfam" id="PF01189">
    <property type="entry name" value="Methyltr_RsmB-F"/>
    <property type="match status" value="1"/>
</dbReference>
<keyword evidence="5 7" id="KW-0949">S-adenosyl-L-methionine</keyword>
<gene>
    <name evidence="9" type="ORF">EV209_2643</name>
</gene>
<evidence type="ECO:0000256" key="1">
    <source>
        <dbReference type="ARBA" id="ARBA00007494"/>
    </source>
</evidence>
<dbReference type="CDD" id="cd21147">
    <property type="entry name" value="RsmF_methylt_CTD1"/>
    <property type="match status" value="1"/>
</dbReference>
<feature type="binding site" evidence="7">
    <location>
        <position position="178"/>
    </location>
    <ligand>
        <name>S-adenosyl-L-methionine</name>
        <dbReference type="ChEBI" id="CHEBI:59789"/>
    </ligand>
</feature>
<evidence type="ECO:0000259" key="8">
    <source>
        <dbReference type="PROSITE" id="PS51686"/>
    </source>
</evidence>
<organism evidence="9 10">
    <name type="scientific">Cuneatibacter caecimuris</name>
    <dbReference type="NCBI Taxonomy" id="1796618"/>
    <lineage>
        <taxon>Bacteria</taxon>
        <taxon>Bacillati</taxon>
        <taxon>Bacillota</taxon>
        <taxon>Clostridia</taxon>
        <taxon>Lachnospirales</taxon>
        <taxon>Lachnospiraceae</taxon>
        <taxon>Cuneatibacter</taxon>
    </lineage>
</organism>
<dbReference type="GO" id="GO:0003723">
    <property type="term" value="F:RNA binding"/>
    <property type="evidence" value="ECO:0007669"/>
    <property type="project" value="UniProtKB-UniRule"/>
</dbReference>
<sequence>MELPELFLQKMQGLLGEEYQDYLDSFGQERVYGLRVNTSKISCEEFEKICPFPIRPVPWIQNGYYYEGSAKPAKHPYYFAGLYYLQEPSAMTPADRLPVNPGDRVLDLCAAPGGKSTELGVKLGGKGVLVSNDISNSRAKALLKNLELFGISNMYILSEAPHRLAPHFRDYFDKILIDAPCSGEGMFRKEPAVIKSWLEKGNDFYAKLQREILDSAVQMLRPGGLLLYSTCTFSPMEDEGSVDYVLKKYPELKVREVEPYEGFCPGMPEQVEGGDDLLSRCVRIFPHRMRGEGHFLALLEKEGEKERPLTSSAAGVGGLKELPEEFRDFAKLLAWKPAPERLMLRGEKLYLLPAEGADLSGLRVMRSGLLLGECKKKRFEPSQALAMHLDSDSYENCISFSAEDSRVIKYLKGETIEADKAASGWVLVCVDSFPLGFAKASGTVLKNKYLAGWRWQ</sequence>
<evidence type="ECO:0000256" key="7">
    <source>
        <dbReference type="PROSITE-ProRule" id="PRU01023"/>
    </source>
</evidence>
<dbReference type="Proteomes" id="UP000292927">
    <property type="component" value="Unassembled WGS sequence"/>
</dbReference>
<dbReference type="InterPro" id="IPR001678">
    <property type="entry name" value="MeTrfase_RsmB-F_NOP2_dom"/>
</dbReference>
<dbReference type="InterPro" id="IPR023267">
    <property type="entry name" value="RCMT"/>
</dbReference>
<dbReference type="EMBL" id="SGXF01000006">
    <property type="protein sequence ID" value="RZS92900.1"/>
    <property type="molecule type" value="Genomic_DNA"/>
</dbReference>
<dbReference type="Gene3D" id="3.30.70.1170">
    <property type="entry name" value="Sun protein, domain 3"/>
    <property type="match status" value="1"/>
</dbReference>
<evidence type="ECO:0000256" key="2">
    <source>
        <dbReference type="ARBA" id="ARBA00022490"/>
    </source>
</evidence>
<dbReference type="GO" id="GO:0001510">
    <property type="term" value="P:RNA methylation"/>
    <property type="evidence" value="ECO:0007669"/>
    <property type="project" value="InterPro"/>
</dbReference>
<keyword evidence="4 7" id="KW-0808">Transferase</keyword>
<evidence type="ECO:0000313" key="9">
    <source>
        <dbReference type="EMBL" id="RZS92900.1"/>
    </source>
</evidence>
<accession>A0A4Q7P0M2</accession>
<dbReference type="AlphaFoldDB" id="A0A4Q7P0M2"/>
<feature type="active site" description="Nucleophile" evidence="7">
    <location>
        <position position="231"/>
    </location>
</feature>
<keyword evidence="10" id="KW-1185">Reference proteome</keyword>
<feature type="domain" description="SAM-dependent MTase RsmB/NOP-type" evidence="8">
    <location>
        <begin position="1"/>
        <end position="302"/>
    </location>
</feature>
<feature type="binding site" evidence="7">
    <location>
        <position position="133"/>
    </location>
    <ligand>
        <name>S-adenosyl-L-methionine</name>
        <dbReference type="ChEBI" id="CHEBI:59789"/>
    </ligand>
</feature>
<dbReference type="InterPro" id="IPR031340">
    <property type="entry name" value="RsmF_methylt_CI"/>
</dbReference>
<protein>
    <submittedName>
        <fullName evidence="9">NOL1/NOP2/sun family putative RNA methylase</fullName>
    </submittedName>
</protein>
<dbReference type="InterPro" id="IPR029063">
    <property type="entry name" value="SAM-dependent_MTases_sf"/>
</dbReference>